<comment type="caution">
    <text evidence="2">The sequence shown here is derived from an EMBL/GenBank/DDBJ whole genome shotgun (WGS) entry which is preliminary data.</text>
</comment>
<feature type="region of interest" description="Disordered" evidence="1">
    <location>
        <begin position="529"/>
        <end position="582"/>
    </location>
</feature>
<sequence length="852" mass="94943">MQKTLLSLIQEAKPRRALFTTYTFSVFWFETFVLPTLRNCGCEQIDVLIDAREAQRSTEEATSLHAGTAYRVIPVEMEGGAVFHPKLVYMQGDSYDNLVVSSGNLTLAGYGKNLEVLDAVSSHTDPGVFDEFAAFLDSLQAAHEFSHENVKVIEGYRQRAQAQRDRAGPLDAAARDTWLIHTLETPAADQFAVLADRVRRPETLTVLSPYHSPSGQPVQNLAATVKAFNVRVGVHAKTRIVPFAEDKMVFTEAVEYVAADTESPYRFPHAKCFELEGTNGVLVMTGSVNATAQSLETTRNVEVSLVRFLKKSPFAWKEVEPVAFEPCEFEQVGRMGPSLSLQATWTASQHIVGVLKPAQGAMRVELSIWEGPKCLEVMRDVALDDDGAFLVRMKDYFETERALRLVLHSEGIDAATWLNLEFALTADESERKLLRAANRMRAGDYHLDDIETIFKWLQGLQAKMHPVAPNKGAPPATEKEKAEPGTRPKISYDEWRNSVEQYGALARSADVARVSLEAAFRWLNRDLEGLADGDSKDKPQQQPGKSKPKSAPLSTGRRMKLLTTDNAEYEDSDEADEDEQRAGIEEESKALFQHLIESLPLALARDSQSPIVPMMVELAGCAVLKRAFAHRTAVKGVLPPVEPLVLDAWLQQYSAFDYSPENRERLLPFFCAMACCAAHYHNKSEWPALKESIGRLAGRVLATGEMETLARLALGSPRFLRVPAEDREAIATSAAAVQDCATLTEQLMLLILRILRDEQPAPRVDAPYTEAFSALRAQKRKNKPFLFGIIRGKGNQCFCGLTLHADDARRLRHERVWVCKGMSCGRPLFYELDAEYLEQNGLAGRFKEPRNA</sequence>
<dbReference type="AlphaFoldDB" id="A0A329CAT2"/>
<accession>A0A329CAT2</accession>
<dbReference type="RefSeq" id="WP_146749766.1">
    <property type="nucleotide sequence ID" value="NZ_CADFFP010000009.1"/>
</dbReference>
<dbReference type="Proteomes" id="UP000248918">
    <property type="component" value="Unassembled WGS sequence"/>
</dbReference>
<evidence type="ECO:0000313" key="3">
    <source>
        <dbReference type="Proteomes" id="UP000248918"/>
    </source>
</evidence>
<feature type="region of interest" description="Disordered" evidence="1">
    <location>
        <begin position="465"/>
        <end position="492"/>
    </location>
</feature>
<proteinExistence type="predicted"/>
<feature type="compositionally biased region" description="Acidic residues" evidence="1">
    <location>
        <begin position="567"/>
        <end position="579"/>
    </location>
</feature>
<protein>
    <submittedName>
        <fullName evidence="2">Uncharacterized protein</fullName>
    </submittedName>
</protein>
<evidence type="ECO:0000256" key="1">
    <source>
        <dbReference type="SAM" id="MobiDB-lite"/>
    </source>
</evidence>
<dbReference type="Gene3D" id="3.30.870.10">
    <property type="entry name" value="Endonuclease Chain A"/>
    <property type="match status" value="1"/>
</dbReference>
<organism evidence="2 3">
    <name type="scientific">Paraburkholderia bryophila</name>
    <dbReference type="NCBI Taxonomy" id="420952"/>
    <lineage>
        <taxon>Bacteria</taxon>
        <taxon>Pseudomonadati</taxon>
        <taxon>Pseudomonadota</taxon>
        <taxon>Betaproteobacteria</taxon>
        <taxon>Burkholderiales</taxon>
        <taxon>Burkholderiaceae</taxon>
        <taxon>Paraburkholderia</taxon>
    </lineage>
</organism>
<dbReference type="EMBL" id="QLTK01000008">
    <property type="protein sequence ID" value="RAS31913.1"/>
    <property type="molecule type" value="Genomic_DNA"/>
</dbReference>
<evidence type="ECO:0000313" key="2">
    <source>
        <dbReference type="EMBL" id="RAS31913.1"/>
    </source>
</evidence>
<name>A0A329CAT2_9BURK</name>
<feature type="compositionally biased region" description="Basic and acidic residues" evidence="1">
    <location>
        <begin position="477"/>
        <end position="492"/>
    </location>
</feature>
<dbReference type="InterPro" id="IPR059166">
    <property type="entry name" value="PLD-like_cat"/>
</dbReference>
<dbReference type="CDD" id="cd09176">
    <property type="entry name" value="PLDc_unchar6"/>
    <property type="match status" value="1"/>
</dbReference>
<dbReference type="OrthoDB" id="9035601at2"/>
<gene>
    <name evidence="2" type="ORF">BX591_10818</name>
</gene>
<feature type="compositionally biased region" description="Basic and acidic residues" evidence="1">
    <location>
        <begin position="529"/>
        <end position="539"/>
    </location>
</feature>
<reference evidence="2 3" key="1">
    <citation type="submission" date="2018-06" db="EMBL/GenBank/DDBJ databases">
        <title>Genomic Encyclopedia of Type Strains, Phase III (KMG-III): the genomes of soil and plant-associated and newly described type strains.</title>
        <authorList>
            <person name="Whitman W."/>
        </authorList>
    </citation>
    <scope>NUCLEOTIDE SEQUENCE [LARGE SCALE GENOMIC DNA]</scope>
    <source>
        <strain evidence="2 3">LMG 23644</strain>
    </source>
</reference>